<dbReference type="InterPro" id="IPR037215">
    <property type="entry name" value="GUN4-like_sf"/>
</dbReference>
<protein>
    <submittedName>
        <fullName evidence="2">GUN4 domain-containing protein</fullName>
    </submittedName>
</protein>
<dbReference type="SUPFAM" id="SSF52540">
    <property type="entry name" value="P-loop containing nucleoside triphosphate hydrolases"/>
    <property type="match status" value="1"/>
</dbReference>
<accession>A0ABU5UIC0</accession>
<dbReference type="Gene3D" id="1.25.40.620">
    <property type="match status" value="1"/>
</dbReference>
<dbReference type="CDD" id="cd16383">
    <property type="entry name" value="GUN4"/>
    <property type="match status" value="1"/>
</dbReference>
<dbReference type="PANTHER" id="PTHR34800:SF1">
    <property type="entry name" value="TETRAPYRROLE-BINDING PROTEIN, CHLOROPLASTIC"/>
    <property type="match status" value="1"/>
</dbReference>
<dbReference type="Gene3D" id="3.40.50.300">
    <property type="entry name" value="P-loop containing nucleotide triphosphate hydrolases"/>
    <property type="match status" value="1"/>
</dbReference>
<comment type="caution">
    <text evidence="2">The sequence shown here is derived from an EMBL/GenBank/DDBJ whole genome shotgun (WGS) entry which is preliminary data.</text>
</comment>
<evidence type="ECO:0000313" key="2">
    <source>
        <dbReference type="EMBL" id="MEA5583219.1"/>
    </source>
</evidence>
<dbReference type="SUPFAM" id="SSF56436">
    <property type="entry name" value="C-type lectin-like"/>
    <property type="match status" value="1"/>
</dbReference>
<keyword evidence="3" id="KW-1185">Reference proteome</keyword>
<evidence type="ECO:0000313" key="3">
    <source>
        <dbReference type="Proteomes" id="UP001302120"/>
    </source>
</evidence>
<proteinExistence type="predicted"/>
<organism evidence="2 3">
    <name type="scientific">Nodularia harveyana UHCC-0300</name>
    <dbReference type="NCBI Taxonomy" id="2974287"/>
    <lineage>
        <taxon>Bacteria</taxon>
        <taxon>Bacillati</taxon>
        <taxon>Cyanobacteriota</taxon>
        <taxon>Cyanophyceae</taxon>
        <taxon>Nostocales</taxon>
        <taxon>Nodulariaceae</taxon>
        <taxon>Nodularia</taxon>
    </lineage>
</organism>
<dbReference type="Proteomes" id="UP001302120">
    <property type="component" value="Unassembled WGS sequence"/>
</dbReference>
<evidence type="ECO:0000259" key="1">
    <source>
        <dbReference type="PROSITE" id="PS50837"/>
    </source>
</evidence>
<dbReference type="SUPFAM" id="SSF140869">
    <property type="entry name" value="GUN4-like"/>
    <property type="match status" value="1"/>
</dbReference>
<dbReference type="PANTHER" id="PTHR34800">
    <property type="entry name" value="TETRAPYRROLE-BINDING PROTEIN, CHLOROPLASTIC"/>
    <property type="match status" value="1"/>
</dbReference>
<dbReference type="RefSeq" id="WP_323197521.1">
    <property type="nucleotide sequence ID" value="NZ_JAYGHG010000037.1"/>
</dbReference>
<dbReference type="InterPro" id="IPR027417">
    <property type="entry name" value="P-loop_NTPase"/>
</dbReference>
<sequence length="875" mass="98927">MQKITQALKLLPTGAGSVFTFHFLLNEQWIQTVISGFITFVYSIWVNVSDEFKAEFKAEFIKALDPGGKGGQLGGWLGKIIGDIPQKVIKKLSGFKSKYKKALVDFYCDFETEGFKIGLPVLDLEDVFVPLKVETGNLENIDGAMVSSKRTGQNSENQEIWDFLAAISQQNSFRCMAVVAPPGYGKTTLLKHLTLTYAKNGHRKYKAPQFLPVLLYLRDIREEITSQQPPTLPELITKHLKNEAAFAELNPQTDWFNQQLKNGKCLVMLDGLDEVADSERSRVSEWVNQQMATYRQTAFIITSRPYGYSSAPVDKVGIILKVLPFTLEQMKQFINSWYLQTEIRNRAGKNNQAVKAKAENKAADLIDRIINNRAIANMATNPLLVTMIATVHYSNSALPGRRVELYQKICDLLLGTRQAAKKIKAPLTSEQNKSVLQVLALDLMQRETRTFEPAEVESLIAGELQTIVNTILTPGDFLEQIGDVSGLIVEREQGIFEFAHLSFQEYLAASQVKDLPQEKILIDNFDNPWWAETIRLYAAQSDATNLIESALKNQTVSSLTLAYDCLQESKKVKPQTQTELENILETGLASQDPKIAHIAAQVKLTRRLNGLLRINETQEIDQSYITWAEYEESIKGTFGINIIEQGFLPDDLNNIDPIQPVTGISFQAANRFCAWLSLNSNLDNNLIRYRLPTETEAKQYPAKDDKHLTCWTQENKNDGEGIRVVKDQWPPQYRQLLEHLAAGKWQEADEETDKMMLKVANREREGRLDVESIEKFPCSDLRTIDELWIQYSEGRFGFSVQKRIYEAQGKDWWKIIDALEWSSDGGSVKYNIKAPMGHLPKKWCGGSDGVNIWGTQAQLSQLSSSLAQRLVDCNL</sequence>
<feature type="domain" description="NACHT" evidence="1">
    <location>
        <begin position="174"/>
        <end position="305"/>
    </location>
</feature>
<dbReference type="PROSITE" id="PS50837">
    <property type="entry name" value="NACHT"/>
    <property type="match status" value="1"/>
</dbReference>
<dbReference type="InterPro" id="IPR007111">
    <property type="entry name" value="NACHT_NTPase"/>
</dbReference>
<dbReference type="InterPro" id="IPR016187">
    <property type="entry name" value="CTDL_fold"/>
</dbReference>
<dbReference type="Gene3D" id="1.10.10.1770">
    <property type="entry name" value="Gun4-like"/>
    <property type="match status" value="1"/>
</dbReference>
<dbReference type="Pfam" id="PF05419">
    <property type="entry name" value="GUN4"/>
    <property type="match status" value="1"/>
</dbReference>
<name>A0ABU5UIC0_9CYAN</name>
<gene>
    <name evidence="2" type="ORF">VB620_17960</name>
</gene>
<dbReference type="EMBL" id="JAYGHG010000037">
    <property type="protein sequence ID" value="MEA5583219.1"/>
    <property type="molecule type" value="Genomic_DNA"/>
</dbReference>
<dbReference type="InterPro" id="IPR008629">
    <property type="entry name" value="GUN4-like"/>
</dbReference>
<dbReference type="Pfam" id="PF05729">
    <property type="entry name" value="NACHT"/>
    <property type="match status" value="1"/>
</dbReference>
<reference evidence="2 3" key="1">
    <citation type="submission" date="2023-12" db="EMBL/GenBank/DDBJ databases">
        <title>Baltic Sea Cyanobacteria.</title>
        <authorList>
            <person name="Delbaje E."/>
            <person name="Fewer D.P."/>
            <person name="Shishido T.K."/>
        </authorList>
    </citation>
    <scope>NUCLEOTIDE SEQUENCE [LARGE SCALE GENOMIC DNA]</scope>
    <source>
        <strain evidence="2 3">UHCC-0300</strain>
    </source>
</reference>